<dbReference type="Gene3D" id="1.20.950.20">
    <property type="entry name" value="Transmembrane di-heme cytochromes, Chain C"/>
    <property type="match status" value="1"/>
</dbReference>
<evidence type="ECO:0000256" key="3">
    <source>
        <dbReference type="ARBA" id="ARBA00010747"/>
    </source>
</evidence>
<dbReference type="PANTHER" id="PTHR30074">
    <property type="entry name" value="FORMATE DEHYDROGENASE, NITRATE-INDUCIBLE, CYTOCHROME B556 FDN SUBUNIT"/>
    <property type="match status" value="1"/>
</dbReference>
<gene>
    <name evidence="15" type="ORF">CYJ41_02970</name>
</gene>
<dbReference type="GO" id="GO:0009326">
    <property type="term" value="C:formate dehydrogenase complex"/>
    <property type="evidence" value="ECO:0007669"/>
    <property type="project" value="InterPro"/>
</dbReference>
<evidence type="ECO:0000313" key="16">
    <source>
        <dbReference type="Proteomes" id="UP000234639"/>
    </source>
</evidence>
<evidence type="ECO:0000256" key="6">
    <source>
        <dbReference type="ARBA" id="ARBA00022617"/>
    </source>
</evidence>
<evidence type="ECO:0000256" key="7">
    <source>
        <dbReference type="ARBA" id="ARBA00022692"/>
    </source>
</evidence>
<keyword evidence="9" id="KW-0249">Electron transport</keyword>
<evidence type="ECO:0000256" key="4">
    <source>
        <dbReference type="ARBA" id="ARBA00022448"/>
    </source>
</evidence>
<evidence type="ECO:0000256" key="10">
    <source>
        <dbReference type="ARBA" id="ARBA00022989"/>
    </source>
</evidence>
<feature type="transmembrane region" description="Helical" evidence="13">
    <location>
        <begin position="60"/>
        <end position="83"/>
    </location>
</feature>
<evidence type="ECO:0000256" key="8">
    <source>
        <dbReference type="ARBA" id="ARBA00022723"/>
    </source>
</evidence>
<evidence type="ECO:0000313" key="15">
    <source>
        <dbReference type="EMBL" id="PKZ29338.1"/>
    </source>
</evidence>
<keyword evidence="12 13" id="KW-0472">Membrane</keyword>
<dbReference type="EMBL" id="PKHU01000003">
    <property type="protein sequence ID" value="PKZ29338.1"/>
    <property type="molecule type" value="Genomic_DNA"/>
</dbReference>
<reference evidence="15 16" key="1">
    <citation type="submission" date="2017-12" db="EMBL/GenBank/DDBJ databases">
        <title>Phylogenetic diversity of female urinary microbiome.</title>
        <authorList>
            <person name="Thomas-White K."/>
            <person name="Wolfe A.J."/>
        </authorList>
    </citation>
    <scope>NUCLEOTIDE SEQUENCE [LARGE SCALE GENOMIC DNA]</scope>
    <source>
        <strain evidence="15 16">UMB0112</strain>
    </source>
</reference>
<dbReference type="NCBIfam" id="TIGR01583">
    <property type="entry name" value="formate-DH-gamm"/>
    <property type="match status" value="1"/>
</dbReference>
<dbReference type="GO" id="GO:0009061">
    <property type="term" value="P:anaerobic respiration"/>
    <property type="evidence" value="ECO:0007669"/>
    <property type="project" value="TreeGrafter"/>
</dbReference>
<dbReference type="Proteomes" id="UP000234639">
    <property type="component" value="Unassembled WGS sequence"/>
</dbReference>
<dbReference type="InterPro" id="IPR016174">
    <property type="entry name" value="Di-haem_cyt_TM"/>
</dbReference>
<accession>A0A2I1NAE3</accession>
<feature type="domain" description="Cytochrome b561 bacterial/Ni-hydrogenase" evidence="14">
    <location>
        <begin position="98"/>
        <end position="271"/>
    </location>
</feature>
<proteinExistence type="inferred from homology"/>
<dbReference type="Pfam" id="PF01292">
    <property type="entry name" value="Ni_hydr_CYTB"/>
    <property type="match status" value="1"/>
</dbReference>
<dbReference type="InterPro" id="IPR051817">
    <property type="entry name" value="FDH_cytochrome_b556_subunit"/>
</dbReference>
<keyword evidence="8" id="KW-0479">Metal-binding</keyword>
<evidence type="ECO:0000256" key="13">
    <source>
        <dbReference type="SAM" id="Phobius"/>
    </source>
</evidence>
<keyword evidence="4" id="KW-0813">Transport</keyword>
<dbReference type="GO" id="GO:0015944">
    <property type="term" value="P:formate oxidation"/>
    <property type="evidence" value="ECO:0007669"/>
    <property type="project" value="TreeGrafter"/>
</dbReference>
<keyword evidence="11" id="KW-0408">Iron</keyword>
<evidence type="ECO:0000256" key="1">
    <source>
        <dbReference type="ARBA" id="ARBA00001971"/>
    </source>
</evidence>
<comment type="subcellular location">
    <subcellularLocation>
        <location evidence="2">Cell membrane</location>
        <topology evidence="2">Multi-pass membrane protein</topology>
    </subcellularLocation>
</comment>
<evidence type="ECO:0000256" key="12">
    <source>
        <dbReference type="ARBA" id="ARBA00023136"/>
    </source>
</evidence>
<dbReference type="RefSeq" id="WP_101636909.1">
    <property type="nucleotide sequence ID" value="NZ_PKHU01000003.1"/>
</dbReference>
<dbReference type="AlphaFoldDB" id="A0A2I1NAE3"/>
<feature type="transmembrane region" description="Helical" evidence="13">
    <location>
        <begin position="104"/>
        <end position="126"/>
    </location>
</feature>
<keyword evidence="5" id="KW-1003">Cell membrane</keyword>
<organism evidence="15 16">
    <name type="scientific">Campylobacter ureolyticus</name>
    <dbReference type="NCBI Taxonomy" id="827"/>
    <lineage>
        <taxon>Bacteria</taxon>
        <taxon>Pseudomonadati</taxon>
        <taxon>Campylobacterota</taxon>
        <taxon>Epsilonproteobacteria</taxon>
        <taxon>Campylobacterales</taxon>
        <taxon>Campylobacteraceae</taxon>
        <taxon>Campylobacter</taxon>
    </lineage>
</organism>
<feature type="transmembrane region" description="Helical" evidence="13">
    <location>
        <begin position="141"/>
        <end position="162"/>
    </location>
</feature>
<comment type="caution">
    <text evidence="15">The sequence shown here is derived from an EMBL/GenBank/DDBJ whole genome shotgun (WGS) entry which is preliminary data.</text>
</comment>
<protein>
    <submittedName>
        <fullName evidence="15">Formate dehydrogenase subunit gamma</fullName>
    </submittedName>
</protein>
<dbReference type="PANTHER" id="PTHR30074:SF6">
    <property type="entry name" value="FORMATE DEHYDROGENASE GAMMA SUBUNIT"/>
    <property type="match status" value="1"/>
</dbReference>
<dbReference type="SUPFAM" id="SSF81342">
    <property type="entry name" value="Transmembrane di-heme cytochromes"/>
    <property type="match status" value="1"/>
</dbReference>
<dbReference type="InterPro" id="IPR011577">
    <property type="entry name" value="Cyt_b561_bac/Ni-Hgenase"/>
</dbReference>
<keyword evidence="10 13" id="KW-1133">Transmembrane helix</keyword>
<dbReference type="InterPro" id="IPR006471">
    <property type="entry name" value="Formate_DH_gsu"/>
</dbReference>
<evidence type="ECO:0000256" key="5">
    <source>
        <dbReference type="ARBA" id="ARBA00022475"/>
    </source>
</evidence>
<comment type="cofactor">
    <cofactor evidence="1">
        <name>heme</name>
        <dbReference type="ChEBI" id="CHEBI:30413"/>
    </cofactor>
</comment>
<sequence>MRKIFILLCSFAGLFAYNEEFKKAIQYNSSVWGKARVENIDSYYNYPFAEWFVWLQSSGFFANLALFAIIAVLVAFVGHYAIVGPKSFSHDHGKIYAFNVIERLTHAVAALSWVILVPTGIIMMFGEEFGGGFFVRLCKNLHGIATILFAIVLPYMFFKWLFRMLPATYDARWAIIVGGYLSKNKKPIPAGKFNLGQKAWFWVCMGGGFVMVITGALMYFLDTQIPVANGAFLGMTQIDILRLSAIIHNILGAACAVFLLVHIYMAVFCIKGSIHAIINGYKEEEEVYILHHYWYQELLRKGKIKPSVFEKEYTNLKPVK</sequence>
<evidence type="ECO:0000256" key="2">
    <source>
        <dbReference type="ARBA" id="ARBA00004651"/>
    </source>
</evidence>
<evidence type="ECO:0000256" key="9">
    <source>
        <dbReference type="ARBA" id="ARBA00022982"/>
    </source>
</evidence>
<dbReference type="GO" id="GO:0036397">
    <property type="term" value="F:formate dehydrogenase (quinone) activity"/>
    <property type="evidence" value="ECO:0007669"/>
    <property type="project" value="TreeGrafter"/>
</dbReference>
<dbReference type="GO" id="GO:0008863">
    <property type="term" value="F:formate dehydrogenase (NAD+) activity"/>
    <property type="evidence" value="ECO:0007669"/>
    <property type="project" value="InterPro"/>
</dbReference>
<keyword evidence="6" id="KW-0349">Heme</keyword>
<feature type="transmembrane region" description="Helical" evidence="13">
    <location>
        <begin position="240"/>
        <end position="261"/>
    </location>
</feature>
<name>A0A2I1NAE3_9BACT</name>
<evidence type="ECO:0000256" key="11">
    <source>
        <dbReference type="ARBA" id="ARBA00023004"/>
    </source>
</evidence>
<evidence type="ECO:0000259" key="14">
    <source>
        <dbReference type="Pfam" id="PF01292"/>
    </source>
</evidence>
<keyword evidence="7 13" id="KW-0812">Transmembrane</keyword>
<comment type="similarity">
    <text evidence="3">Belongs to the formate dehydrogenase gamma subunit family.</text>
</comment>
<feature type="transmembrane region" description="Helical" evidence="13">
    <location>
        <begin position="199"/>
        <end position="220"/>
    </location>
</feature>
<dbReference type="GO" id="GO:0005886">
    <property type="term" value="C:plasma membrane"/>
    <property type="evidence" value="ECO:0007669"/>
    <property type="project" value="UniProtKB-SubCell"/>
</dbReference>
<dbReference type="GO" id="GO:0022904">
    <property type="term" value="P:respiratory electron transport chain"/>
    <property type="evidence" value="ECO:0007669"/>
    <property type="project" value="InterPro"/>
</dbReference>
<dbReference type="GO" id="GO:0046872">
    <property type="term" value="F:metal ion binding"/>
    <property type="evidence" value="ECO:0007669"/>
    <property type="project" value="UniProtKB-KW"/>
</dbReference>
<dbReference type="GO" id="GO:0009055">
    <property type="term" value="F:electron transfer activity"/>
    <property type="evidence" value="ECO:0007669"/>
    <property type="project" value="InterPro"/>
</dbReference>